<name>A0A067DXX2_CITSI</name>
<evidence type="ECO:0000313" key="2">
    <source>
        <dbReference type="Proteomes" id="UP000027120"/>
    </source>
</evidence>
<protein>
    <submittedName>
        <fullName evidence="1">Uncharacterized protein</fullName>
    </submittedName>
</protein>
<proteinExistence type="predicted"/>
<dbReference type="Proteomes" id="UP000027120">
    <property type="component" value="Unassembled WGS sequence"/>
</dbReference>
<reference evidence="1 2" key="1">
    <citation type="submission" date="2014-04" db="EMBL/GenBank/DDBJ databases">
        <authorList>
            <consortium name="International Citrus Genome Consortium"/>
            <person name="Gmitter F."/>
            <person name="Chen C."/>
            <person name="Farmerie W."/>
            <person name="Harkins T."/>
            <person name="Desany B."/>
            <person name="Mohiuddin M."/>
            <person name="Kodira C."/>
            <person name="Borodovsky M."/>
            <person name="Lomsadze A."/>
            <person name="Burns P."/>
            <person name="Jenkins J."/>
            <person name="Prochnik S."/>
            <person name="Shu S."/>
            <person name="Chapman J."/>
            <person name="Pitluck S."/>
            <person name="Schmutz J."/>
            <person name="Rokhsar D."/>
        </authorList>
    </citation>
    <scope>NUCLEOTIDE SEQUENCE</scope>
</reference>
<gene>
    <name evidence="1" type="ORF">CISIN_1g034879mg</name>
</gene>
<dbReference type="AlphaFoldDB" id="A0A067DXX2"/>
<evidence type="ECO:0000313" key="1">
    <source>
        <dbReference type="EMBL" id="KDO46450.1"/>
    </source>
</evidence>
<keyword evidence="2" id="KW-1185">Reference proteome</keyword>
<dbReference type="EMBL" id="KK785210">
    <property type="protein sequence ID" value="KDO46450.1"/>
    <property type="molecule type" value="Genomic_DNA"/>
</dbReference>
<organism evidence="1 2">
    <name type="scientific">Citrus sinensis</name>
    <name type="common">Sweet orange</name>
    <name type="synonym">Citrus aurantium var. sinensis</name>
    <dbReference type="NCBI Taxonomy" id="2711"/>
    <lineage>
        <taxon>Eukaryota</taxon>
        <taxon>Viridiplantae</taxon>
        <taxon>Streptophyta</taxon>
        <taxon>Embryophyta</taxon>
        <taxon>Tracheophyta</taxon>
        <taxon>Spermatophyta</taxon>
        <taxon>Magnoliopsida</taxon>
        <taxon>eudicotyledons</taxon>
        <taxon>Gunneridae</taxon>
        <taxon>Pentapetalae</taxon>
        <taxon>rosids</taxon>
        <taxon>malvids</taxon>
        <taxon>Sapindales</taxon>
        <taxon>Rutaceae</taxon>
        <taxon>Aurantioideae</taxon>
        <taxon>Citrus</taxon>
    </lineage>
</organism>
<dbReference type="SMR" id="A0A067DXX2"/>
<accession>A0A067DXX2</accession>
<sequence length="80" mass="9500">MKVWVIKQYTINYHIKENKSQLINRQYQISRKMLSMSGKDKKTLDLSAVIQIDSRPSRETKPKVSRRPTYLWEASIFQVA</sequence>